<keyword evidence="2" id="KW-1185">Reference proteome</keyword>
<geneLocation type="plasmid" evidence="1 2">
    <name>pLLRS-1</name>
</geneLocation>
<evidence type="ECO:0000313" key="1">
    <source>
        <dbReference type="EMBL" id="QUP55604.1"/>
    </source>
</evidence>
<dbReference type="EMBL" id="CP046730">
    <property type="protein sequence ID" value="QUP55604.1"/>
    <property type="molecule type" value="Genomic_DNA"/>
</dbReference>
<dbReference type="RefSeq" id="WP_157771945.1">
    <property type="nucleotide sequence ID" value="NZ_CP046730.1"/>
</dbReference>
<evidence type="ECO:0000313" key="2">
    <source>
        <dbReference type="Proteomes" id="UP000677898"/>
    </source>
</evidence>
<dbReference type="Proteomes" id="UP000677898">
    <property type="component" value="Plasmid pLLRS-1"/>
</dbReference>
<accession>A0ABX7ZLF3</accession>
<proteinExistence type="predicted"/>
<keyword evidence="1" id="KW-0614">Plasmid</keyword>
<organism evidence="1 2">
    <name type="scientific">Ralstonia syzygii</name>
    <dbReference type="NCBI Taxonomy" id="28097"/>
    <lineage>
        <taxon>Bacteria</taxon>
        <taxon>Pseudomonadati</taxon>
        <taxon>Pseudomonadota</taxon>
        <taxon>Betaproteobacteria</taxon>
        <taxon>Burkholderiales</taxon>
        <taxon>Burkholderiaceae</taxon>
        <taxon>Ralstonia</taxon>
        <taxon>Ralstonia solanacearum species complex</taxon>
    </lineage>
</organism>
<name>A0ABX7ZLF3_9RALS</name>
<gene>
    <name evidence="1" type="ORF">GO998_17635</name>
</gene>
<reference evidence="1 2" key="1">
    <citation type="journal article" date="2021" name="Phytopathology">
        <title>Complete genome sequence of Ralstonia syzygii subsp. indonesiensis strain LLRS-1, isolated from wilted tobacco in China.</title>
        <authorList>
            <person name="Lu C.H."/>
            <person name="Li J.Y."/>
            <person name="Mi M.G."/>
            <person name="Lin Z.L."/>
            <person name="Jiang N."/>
            <person name="Gai X."/>
            <person name="Ma J.H."/>
            <person name="Lei L.P."/>
            <person name="Xia Z.Y."/>
        </authorList>
    </citation>
    <scope>NUCLEOTIDE SEQUENCE [LARGE SCALE GENOMIC DNA]</scope>
    <source>
        <strain evidence="1 2">LLRS-1</strain>
    </source>
</reference>
<protein>
    <submittedName>
        <fullName evidence="1">Uncharacterized protein</fullName>
    </submittedName>
</protein>
<sequence>MSAVNELAQRDGKAEKTLQIGLLKKRGRDYAAISENKRTSDAKNALTLRSLAEAWRKHADGLHNA</sequence>